<proteinExistence type="inferred from homology"/>
<dbReference type="InterPro" id="IPR006703">
    <property type="entry name" value="G_AIG1"/>
</dbReference>
<dbReference type="Pfam" id="PF04548">
    <property type="entry name" value="AIG1"/>
    <property type="match status" value="1"/>
</dbReference>
<dbReference type="PANTHER" id="PTHR10903">
    <property type="entry name" value="GTPASE, IMAP FAMILY MEMBER-RELATED"/>
    <property type="match status" value="1"/>
</dbReference>
<evidence type="ECO:0000256" key="3">
    <source>
        <dbReference type="ARBA" id="ARBA00023134"/>
    </source>
</evidence>
<dbReference type="GO" id="GO:0005525">
    <property type="term" value="F:GTP binding"/>
    <property type="evidence" value="ECO:0007669"/>
    <property type="project" value="UniProtKB-KW"/>
</dbReference>
<keyword evidence="6" id="KW-1185">Reference proteome</keyword>
<dbReference type="PANTHER" id="PTHR10903:SF184">
    <property type="entry name" value="GTP-BINDING PROTEIN A"/>
    <property type="match status" value="1"/>
</dbReference>
<protein>
    <recommendedName>
        <fullName evidence="4">AIG1-type G domain-containing protein</fullName>
    </recommendedName>
</protein>
<comment type="caution">
    <text evidence="5">The sequence shown here is derived from an EMBL/GenBank/DDBJ whole genome shotgun (WGS) entry which is preliminary data.</text>
</comment>
<sequence>MAMESTLQVTVCKETSLLLLGKTGHGKSATGNTILGRIAFAKSDRASSKTIKATLNCSDREDGTRIRVVDTPGVMDTEIHNDQTLPKIFEAMSLCPNGFQALILVTKFGIRYTKEERDTLEVLKEYFGSNFLKDFGVVVMTQGDNFDINHEKDKITFKDWLEKPDKKEQDDSFAKLLAECNHRCVLFYNLGKKYDAKRKLCVKELLELIDVEIPTPYKSEHIEKANAMRRKVITKLRTPVLCTTIQEQLSLLIEQIERDIQADTFSYRVMLAKLQKLDEEVDSVRGELKETPETLSLKNCIESLIENLYAMHLADEREIQRAELKEMLKNLTMLKETSDEIDVFFSSEFHIYASFLKSTILSLGFPSNFFQNVETESEKMFNKSLANLKQQSDENNDAKERQIKS</sequence>
<dbReference type="EMBL" id="CAXITT010000006">
    <property type="protein sequence ID" value="CAL1526493.1"/>
    <property type="molecule type" value="Genomic_DNA"/>
</dbReference>
<reference evidence="5 6" key="1">
    <citation type="submission" date="2024-04" db="EMBL/GenBank/DDBJ databases">
        <authorList>
            <consortium name="Genoscope - CEA"/>
            <person name="William W."/>
        </authorList>
    </citation>
    <scope>NUCLEOTIDE SEQUENCE [LARGE SCALE GENOMIC DNA]</scope>
</reference>
<dbReference type="Proteomes" id="UP001497497">
    <property type="component" value="Unassembled WGS sequence"/>
</dbReference>
<accession>A0AAV2GYQ9</accession>
<dbReference type="AlphaFoldDB" id="A0AAV2GYQ9"/>
<feature type="domain" description="AIG1-type G" evidence="4">
    <location>
        <begin position="12"/>
        <end position="226"/>
    </location>
</feature>
<evidence type="ECO:0000256" key="2">
    <source>
        <dbReference type="ARBA" id="ARBA00022741"/>
    </source>
</evidence>
<dbReference type="InterPro" id="IPR045058">
    <property type="entry name" value="GIMA/IAN/Toc"/>
</dbReference>
<gene>
    <name evidence="5" type="ORF">GSLYS_00000670001</name>
</gene>
<dbReference type="PROSITE" id="PS51720">
    <property type="entry name" value="G_AIG1"/>
    <property type="match status" value="1"/>
</dbReference>
<evidence type="ECO:0000313" key="6">
    <source>
        <dbReference type="Proteomes" id="UP001497497"/>
    </source>
</evidence>
<keyword evidence="2" id="KW-0547">Nucleotide-binding</keyword>
<evidence type="ECO:0000256" key="1">
    <source>
        <dbReference type="ARBA" id="ARBA00008535"/>
    </source>
</evidence>
<name>A0AAV2GYQ9_LYMST</name>
<keyword evidence="3" id="KW-0342">GTP-binding</keyword>
<evidence type="ECO:0000259" key="4">
    <source>
        <dbReference type="PROSITE" id="PS51720"/>
    </source>
</evidence>
<comment type="similarity">
    <text evidence="1">Belongs to the TRAFAC class TrmE-Era-EngA-EngB-Septin-like GTPase superfamily. AIG1/Toc34/Toc159-like paraseptin GTPase family. IAN subfamily.</text>
</comment>
<dbReference type="InterPro" id="IPR027417">
    <property type="entry name" value="P-loop_NTPase"/>
</dbReference>
<dbReference type="Gene3D" id="3.40.50.300">
    <property type="entry name" value="P-loop containing nucleotide triphosphate hydrolases"/>
    <property type="match status" value="1"/>
</dbReference>
<organism evidence="5 6">
    <name type="scientific">Lymnaea stagnalis</name>
    <name type="common">Great pond snail</name>
    <name type="synonym">Helix stagnalis</name>
    <dbReference type="NCBI Taxonomy" id="6523"/>
    <lineage>
        <taxon>Eukaryota</taxon>
        <taxon>Metazoa</taxon>
        <taxon>Spiralia</taxon>
        <taxon>Lophotrochozoa</taxon>
        <taxon>Mollusca</taxon>
        <taxon>Gastropoda</taxon>
        <taxon>Heterobranchia</taxon>
        <taxon>Euthyneura</taxon>
        <taxon>Panpulmonata</taxon>
        <taxon>Hygrophila</taxon>
        <taxon>Lymnaeoidea</taxon>
        <taxon>Lymnaeidae</taxon>
        <taxon>Lymnaea</taxon>
    </lineage>
</organism>
<dbReference type="FunFam" id="3.40.50.300:FF:000840">
    <property type="entry name" value="Immune-associated nucleotide-binding protein 9"/>
    <property type="match status" value="1"/>
</dbReference>
<dbReference type="SUPFAM" id="SSF52540">
    <property type="entry name" value="P-loop containing nucleoside triphosphate hydrolases"/>
    <property type="match status" value="1"/>
</dbReference>
<evidence type="ECO:0000313" key="5">
    <source>
        <dbReference type="EMBL" id="CAL1526493.1"/>
    </source>
</evidence>